<dbReference type="RefSeq" id="WP_174405832.1">
    <property type="nucleotide sequence ID" value="NZ_BLVO01000013.1"/>
</dbReference>
<gene>
    <name evidence="2" type="ORF">DSM101010T_25840</name>
</gene>
<sequence length="81" mass="9020">MRQVLVRCCKCGTKAAIESSKEVSDTLKQLYCCCRNPECGHTFVVNMEFSHTLSPSALDLPDALRQRIQEVTPAMQGQLFG</sequence>
<proteinExistence type="predicted"/>
<organism evidence="2 3">
    <name type="scientific">Desulfovibrio subterraneus</name>
    <dbReference type="NCBI Taxonomy" id="2718620"/>
    <lineage>
        <taxon>Bacteria</taxon>
        <taxon>Pseudomonadati</taxon>
        <taxon>Thermodesulfobacteriota</taxon>
        <taxon>Desulfovibrionia</taxon>
        <taxon>Desulfovibrionales</taxon>
        <taxon>Desulfovibrionaceae</taxon>
        <taxon>Desulfovibrio</taxon>
    </lineage>
</organism>
<evidence type="ECO:0000313" key="3">
    <source>
        <dbReference type="Proteomes" id="UP000503840"/>
    </source>
</evidence>
<accession>A0A7J0BKQ0</accession>
<evidence type="ECO:0000259" key="1">
    <source>
        <dbReference type="Pfam" id="PF04606"/>
    </source>
</evidence>
<evidence type="ECO:0000313" key="2">
    <source>
        <dbReference type="EMBL" id="GFM34219.1"/>
    </source>
</evidence>
<comment type="caution">
    <text evidence="2">The sequence shown here is derived from an EMBL/GenBank/DDBJ whole genome shotgun (WGS) entry which is preliminary data.</text>
</comment>
<dbReference type="Proteomes" id="UP000503840">
    <property type="component" value="Unassembled WGS sequence"/>
</dbReference>
<reference evidence="2 3" key="1">
    <citation type="submission" date="2020-05" db="EMBL/GenBank/DDBJ databases">
        <title>Draft genome sequence of Desulfovibrio sp. strain HN2T.</title>
        <authorList>
            <person name="Ueno A."/>
            <person name="Tamazawa S."/>
            <person name="Tamamura S."/>
            <person name="Murakami T."/>
            <person name="Kiyama T."/>
            <person name="Inomata H."/>
            <person name="Amano Y."/>
            <person name="Miyakawa K."/>
            <person name="Tamaki H."/>
            <person name="Naganuma T."/>
            <person name="Kaneko K."/>
        </authorList>
    </citation>
    <scope>NUCLEOTIDE SEQUENCE [LARGE SCALE GENOMIC DNA]</scope>
    <source>
        <strain evidence="2 3">HN2</strain>
    </source>
</reference>
<keyword evidence="3" id="KW-1185">Reference proteome</keyword>
<name>A0A7J0BKQ0_9BACT</name>
<feature type="domain" description="Zinc finger Ogr/Delta-type" evidence="1">
    <location>
        <begin position="7"/>
        <end position="53"/>
    </location>
</feature>
<protein>
    <recommendedName>
        <fullName evidence="1">Zinc finger Ogr/Delta-type domain-containing protein</fullName>
    </recommendedName>
</protein>
<dbReference type="InterPro" id="IPR007684">
    <property type="entry name" value="Znf_Ogr/Delta"/>
</dbReference>
<dbReference type="EMBL" id="BLVO01000013">
    <property type="protein sequence ID" value="GFM34219.1"/>
    <property type="molecule type" value="Genomic_DNA"/>
</dbReference>
<dbReference type="Pfam" id="PF04606">
    <property type="entry name" value="Ogr_Delta"/>
    <property type="match status" value="1"/>
</dbReference>
<dbReference type="AlphaFoldDB" id="A0A7J0BKQ0"/>